<accession>A0CCR3</accession>
<comment type="similarity">
    <text evidence="5 6">Belongs to the eukaryotic ribosomal protein eS1 family.</text>
</comment>
<name>A0CCR3_PARTE</name>
<dbReference type="AlphaFoldDB" id="A0CCR3"/>
<dbReference type="RefSeq" id="XP_001435977.1">
    <property type="nucleotide sequence ID" value="XM_001435940.2"/>
</dbReference>
<organism evidence="7 8">
    <name type="scientific">Paramecium tetraurelia</name>
    <dbReference type="NCBI Taxonomy" id="5888"/>
    <lineage>
        <taxon>Eukaryota</taxon>
        <taxon>Sar</taxon>
        <taxon>Alveolata</taxon>
        <taxon>Ciliophora</taxon>
        <taxon>Intramacronucleata</taxon>
        <taxon>Oligohymenophorea</taxon>
        <taxon>Peniculida</taxon>
        <taxon>Parameciidae</taxon>
        <taxon>Paramecium</taxon>
    </lineage>
</organism>
<dbReference type="KEGG" id="ptm:GSPATT00037365001"/>
<dbReference type="GO" id="GO:0003735">
    <property type="term" value="F:structural constituent of ribosome"/>
    <property type="evidence" value="ECO:0007669"/>
    <property type="project" value="UniProtKB-UniRule"/>
</dbReference>
<dbReference type="GO" id="GO:0022627">
    <property type="term" value="C:cytosolic small ribosomal subunit"/>
    <property type="evidence" value="ECO:0007669"/>
    <property type="project" value="UniProtKB-UniRule"/>
</dbReference>
<evidence type="ECO:0000313" key="7">
    <source>
        <dbReference type="EMBL" id="CAK68580.1"/>
    </source>
</evidence>
<keyword evidence="3 5" id="KW-0689">Ribosomal protein</keyword>
<dbReference type="GO" id="GO:0006412">
    <property type="term" value="P:translation"/>
    <property type="evidence" value="ECO:0007669"/>
    <property type="project" value="UniProtKB-UniRule"/>
</dbReference>
<dbReference type="PROSITE" id="PS01191">
    <property type="entry name" value="RIBOSOMAL_S3AE"/>
    <property type="match status" value="1"/>
</dbReference>
<dbReference type="InParanoid" id="A0CCR3"/>
<evidence type="ECO:0000313" key="8">
    <source>
        <dbReference type="Proteomes" id="UP000000600"/>
    </source>
</evidence>
<dbReference type="PANTHER" id="PTHR11830">
    <property type="entry name" value="40S RIBOSOMAL PROTEIN S3A"/>
    <property type="match status" value="1"/>
</dbReference>
<evidence type="ECO:0000256" key="1">
    <source>
        <dbReference type="ARBA" id="ARBA00004496"/>
    </source>
</evidence>
<dbReference type="EMBL" id="CT868061">
    <property type="protein sequence ID" value="CAK68580.1"/>
    <property type="molecule type" value="Genomic_DNA"/>
</dbReference>
<dbReference type="HAMAP" id="MF_03122">
    <property type="entry name" value="Ribosomal_eS1_euk"/>
    <property type="match status" value="1"/>
</dbReference>
<dbReference type="GeneID" id="5021762"/>
<protein>
    <recommendedName>
        <fullName evidence="5">Small ribosomal subunit protein eS1</fullName>
    </recommendedName>
</protein>
<dbReference type="Pfam" id="PF01015">
    <property type="entry name" value="Ribosomal_S3Ae"/>
    <property type="match status" value="1"/>
</dbReference>
<evidence type="ECO:0000256" key="4">
    <source>
        <dbReference type="ARBA" id="ARBA00023274"/>
    </source>
</evidence>
<keyword evidence="8" id="KW-1185">Reference proteome</keyword>
<comment type="subcellular location">
    <subcellularLocation>
        <location evidence="1 5">Cytoplasm</location>
    </subcellularLocation>
</comment>
<dbReference type="SMART" id="SM01397">
    <property type="entry name" value="Ribosomal_S3Ae"/>
    <property type="match status" value="1"/>
</dbReference>
<comment type="subunit">
    <text evidence="5">Component of the small ribosomal subunit. Mature ribosomes consist of a small (40S) and a large (60S) subunit. The 40S subunit contains about 33 different proteins and 1 molecule of RNA (18S). The 60S subunit contains about 49 different proteins and 3 molecules of RNA (25S, 5.8S and 5S).</text>
</comment>
<dbReference type="InterPro" id="IPR018281">
    <property type="entry name" value="Ribosomal_eS1_CS"/>
</dbReference>
<dbReference type="OMA" id="TRFKGHE"/>
<keyword evidence="2 5" id="KW-0963">Cytoplasm</keyword>
<dbReference type="FunCoup" id="A0CCR3">
    <property type="interactions" value="1015"/>
</dbReference>
<dbReference type="eggNOG" id="KOG1628">
    <property type="taxonomic scope" value="Eukaryota"/>
</dbReference>
<keyword evidence="4 5" id="KW-0687">Ribonucleoprotein</keyword>
<reference evidence="7 8" key="1">
    <citation type="journal article" date="2006" name="Nature">
        <title>Global trends of whole-genome duplications revealed by the ciliate Paramecium tetraurelia.</title>
        <authorList>
            <consortium name="Genoscope"/>
            <person name="Aury J.-M."/>
            <person name="Jaillon O."/>
            <person name="Duret L."/>
            <person name="Noel B."/>
            <person name="Jubin C."/>
            <person name="Porcel B.M."/>
            <person name="Segurens B."/>
            <person name="Daubin V."/>
            <person name="Anthouard V."/>
            <person name="Aiach N."/>
            <person name="Arnaiz O."/>
            <person name="Billaut A."/>
            <person name="Beisson J."/>
            <person name="Blanc I."/>
            <person name="Bouhouche K."/>
            <person name="Camara F."/>
            <person name="Duharcourt S."/>
            <person name="Guigo R."/>
            <person name="Gogendeau D."/>
            <person name="Katinka M."/>
            <person name="Keller A.-M."/>
            <person name="Kissmehl R."/>
            <person name="Klotz C."/>
            <person name="Koll F."/>
            <person name="Le Moue A."/>
            <person name="Lepere C."/>
            <person name="Malinsky S."/>
            <person name="Nowacki M."/>
            <person name="Nowak J.K."/>
            <person name="Plattner H."/>
            <person name="Poulain J."/>
            <person name="Ruiz F."/>
            <person name="Serrano V."/>
            <person name="Zagulski M."/>
            <person name="Dessen P."/>
            <person name="Betermier M."/>
            <person name="Weissenbach J."/>
            <person name="Scarpelli C."/>
            <person name="Schachter V."/>
            <person name="Sperling L."/>
            <person name="Meyer E."/>
            <person name="Cohen J."/>
            <person name="Wincker P."/>
        </authorList>
    </citation>
    <scope>NUCLEOTIDE SEQUENCE [LARGE SCALE GENOMIC DNA]</scope>
    <source>
        <strain evidence="7 8">Stock d4-2</strain>
    </source>
</reference>
<dbReference type="HOGENOM" id="CLU_062507_0_0_1"/>
<proteinExistence type="inferred from homology"/>
<sequence>MTQGKNKKLGKKKGQKKTIDPLARKEWFELTAPVPFAAGGFGYTCINKSAGTVVATEAIKGRVVEASLADLQGQSDQMAWRKVKLIIDDVEGTRCRTSFYGLDSTKDKIFGMIKKRQTLIETQVEARSQDGYILRIFVIAFTKSIKNQQRKTTYAQRSQIKDIRKKIVEIVLKEVSKKSITQLLGFFNQESLAKEIGKATRTIFPLQNITLRKVKLVKRPKVDAQKLREFYDDSNRTKTAQVRRKGQAEDQTALNLIKQGRSRQRIILSLTRMILFQYKEQNYLLYLISSF</sequence>
<dbReference type="STRING" id="5888.A0CCR3"/>
<evidence type="ECO:0000256" key="6">
    <source>
        <dbReference type="RuleBase" id="RU000668"/>
    </source>
</evidence>
<dbReference type="InterPro" id="IPR027500">
    <property type="entry name" value="Ribosomal_eS1_euk"/>
</dbReference>
<feature type="initiator methionine" description="Removed" evidence="5">
    <location>
        <position position="1"/>
    </location>
</feature>
<gene>
    <name evidence="7" type="ORF">GSPATT00037365001</name>
</gene>
<dbReference type="Proteomes" id="UP000000600">
    <property type="component" value="Unassembled WGS sequence"/>
</dbReference>
<evidence type="ECO:0000256" key="5">
    <source>
        <dbReference type="HAMAP-Rule" id="MF_03122"/>
    </source>
</evidence>
<evidence type="ECO:0000256" key="2">
    <source>
        <dbReference type="ARBA" id="ARBA00022490"/>
    </source>
</evidence>
<dbReference type="OrthoDB" id="9834376at2759"/>
<evidence type="ECO:0000256" key="3">
    <source>
        <dbReference type="ARBA" id="ARBA00022980"/>
    </source>
</evidence>
<dbReference type="InterPro" id="IPR001593">
    <property type="entry name" value="Ribosomal_eS1"/>
</dbReference>
<dbReference type="GO" id="GO:0005829">
    <property type="term" value="C:cytosol"/>
    <property type="evidence" value="ECO:0000318"/>
    <property type="project" value="GO_Central"/>
</dbReference>